<dbReference type="Pfam" id="PF09299">
    <property type="entry name" value="Mu-transpos_C"/>
    <property type="match status" value="1"/>
</dbReference>
<dbReference type="InterPro" id="IPR001584">
    <property type="entry name" value="Integrase_cat-core"/>
</dbReference>
<dbReference type="InterPro" id="IPR012337">
    <property type="entry name" value="RNaseH-like_sf"/>
</dbReference>
<dbReference type="Gene3D" id="3.30.420.10">
    <property type="entry name" value="Ribonuclease H-like superfamily/Ribonuclease H"/>
    <property type="match status" value="1"/>
</dbReference>
<evidence type="ECO:0000256" key="1">
    <source>
        <dbReference type="SAM" id="Coils"/>
    </source>
</evidence>
<dbReference type="PROSITE" id="PS50994">
    <property type="entry name" value="INTEGRASE"/>
    <property type="match status" value="1"/>
</dbReference>
<feature type="domain" description="Integrase catalytic" evidence="3">
    <location>
        <begin position="142"/>
        <end position="336"/>
    </location>
</feature>
<feature type="coiled-coil region" evidence="1">
    <location>
        <begin position="427"/>
        <end position="454"/>
    </location>
</feature>
<dbReference type="InterPro" id="IPR036397">
    <property type="entry name" value="RNaseH_sf"/>
</dbReference>
<dbReference type="InterPro" id="IPR015378">
    <property type="entry name" value="Transposase-like_Mu_C"/>
</dbReference>
<reference evidence="4" key="1">
    <citation type="submission" date="2022-10" db="EMBL/GenBank/DDBJ databases">
        <title>The complete genomes of actinobacterial strains from the NBC collection.</title>
        <authorList>
            <person name="Joergensen T.S."/>
            <person name="Alvarez Arevalo M."/>
            <person name="Sterndorff E.B."/>
            <person name="Faurdal D."/>
            <person name="Vuksanovic O."/>
            <person name="Mourched A.-S."/>
            <person name="Charusanti P."/>
            <person name="Shaw S."/>
            <person name="Blin K."/>
            <person name="Weber T."/>
        </authorList>
    </citation>
    <scope>NUCLEOTIDE SEQUENCE</scope>
    <source>
        <strain evidence="4">NBC_00119</strain>
    </source>
</reference>
<feature type="region of interest" description="Disordered" evidence="2">
    <location>
        <begin position="487"/>
        <end position="525"/>
    </location>
</feature>
<name>A0AAU1UMF7_9ACTN</name>
<evidence type="ECO:0000313" key="4">
    <source>
        <dbReference type="EMBL" id="WTS18433.1"/>
    </source>
</evidence>
<protein>
    <submittedName>
        <fullName evidence="4">Mu transposase C-terminal domain-containing protein</fullName>
    </submittedName>
</protein>
<dbReference type="EMBL" id="CP108195">
    <property type="protein sequence ID" value="WTS18433.1"/>
    <property type="molecule type" value="Genomic_DNA"/>
</dbReference>
<evidence type="ECO:0000259" key="3">
    <source>
        <dbReference type="PROSITE" id="PS50994"/>
    </source>
</evidence>
<keyword evidence="1" id="KW-0175">Coiled coil</keyword>
<dbReference type="GO" id="GO:0015074">
    <property type="term" value="P:DNA integration"/>
    <property type="evidence" value="ECO:0007669"/>
    <property type="project" value="InterPro"/>
</dbReference>
<gene>
    <name evidence="4" type="ORF">OHU69_50295</name>
</gene>
<dbReference type="GO" id="GO:0003676">
    <property type="term" value="F:nucleic acid binding"/>
    <property type="evidence" value="ECO:0007669"/>
    <property type="project" value="InterPro"/>
</dbReference>
<evidence type="ECO:0000256" key="2">
    <source>
        <dbReference type="SAM" id="MobiDB-lite"/>
    </source>
</evidence>
<accession>A0AAU1UMF7</accession>
<sequence>MDLPPPPDTTALRATAVRRLIALQDAGQLTRTRIHGVADAFDVDARTIDRWLANARAHNGTYTPATRARFELSEHMLTAVARWCGNATAAWRELKTNPHPDDPPLPALPTFHGAVTRALSPGQRAGLRAGEKARRALDVHGQRERHHRNYAWETDHVEASVKVRIDGHLRKPWITFFIDCAHSAICGLAITPQRPSREAVLVAIRDAVLIDDHHGPFGGIPDYIRVDGGKEFLCATVGQALGALGSQLIELPPYTPDGKPNVEAVNGAIKKTLFAGLPGYTHAPTLINGKPVTPDPPYLHFEAFVGKVREWVDEWNHHPLKTLNNQTPAQSWHADTALIHTIPASDLHTYTLERHGNPLTINNSGVRFKKRDYIADWMHGFVGEKVTLRYLPHHDHRVELYDPQSGHHLGPAYMANQATPEQIRALKRAQRREADRLRAELKRADKARRTLYAAVTEPEPPTPLTALPEDQALTYLRDLDGHSLHAEALPDVIPLPPPADDWTRPHNDPTPPAPQDTPDGEQDPQ</sequence>
<proteinExistence type="predicted"/>
<dbReference type="SUPFAM" id="SSF53098">
    <property type="entry name" value="Ribonuclease H-like"/>
    <property type="match status" value="1"/>
</dbReference>
<dbReference type="AlphaFoldDB" id="A0AAU1UMF7"/>
<organism evidence="4">
    <name type="scientific">Streptomyces sp. NBC_00119</name>
    <dbReference type="NCBI Taxonomy" id="2975659"/>
    <lineage>
        <taxon>Bacteria</taxon>
        <taxon>Bacillati</taxon>
        <taxon>Actinomycetota</taxon>
        <taxon>Actinomycetes</taxon>
        <taxon>Kitasatosporales</taxon>
        <taxon>Streptomycetaceae</taxon>
        <taxon>Streptomyces</taxon>
    </lineage>
</organism>